<gene>
    <name evidence="3" type="ORF">SVUK_LOCUS1628</name>
</gene>
<dbReference type="Proteomes" id="UP000270094">
    <property type="component" value="Unassembled WGS sequence"/>
</dbReference>
<dbReference type="AlphaFoldDB" id="A0A3P7I1X0"/>
<dbReference type="Pfam" id="PF00026">
    <property type="entry name" value="Asp"/>
    <property type="match status" value="1"/>
</dbReference>
<organism evidence="3 4">
    <name type="scientific">Strongylus vulgaris</name>
    <name type="common">Blood worm</name>
    <dbReference type="NCBI Taxonomy" id="40348"/>
    <lineage>
        <taxon>Eukaryota</taxon>
        <taxon>Metazoa</taxon>
        <taxon>Ecdysozoa</taxon>
        <taxon>Nematoda</taxon>
        <taxon>Chromadorea</taxon>
        <taxon>Rhabditida</taxon>
        <taxon>Rhabditina</taxon>
        <taxon>Rhabditomorpha</taxon>
        <taxon>Strongyloidea</taxon>
        <taxon>Strongylidae</taxon>
        <taxon>Strongylus</taxon>
    </lineage>
</organism>
<reference evidence="3 4" key="1">
    <citation type="submission" date="2018-11" db="EMBL/GenBank/DDBJ databases">
        <authorList>
            <consortium name="Pathogen Informatics"/>
        </authorList>
    </citation>
    <scope>NUCLEOTIDE SEQUENCE [LARGE SCALE GENOMIC DNA]</scope>
</reference>
<protein>
    <recommendedName>
        <fullName evidence="2">Peptidase A1 domain-containing protein</fullName>
    </recommendedName>
</protein>
<dbReference type="PANTHER" id="PTHR47966:SF45">
    <property type="entry name" value="PEPTIDASE A1 DOMAIN-CONTAINING PROTEIN"/>
    <property type="match status" value="1"/>
</dbReference>
<sequence>YNENETLYHVDCNAKAVLTLKIGKHDYPISSDNMVIRISEDICLLALFKFFALLSPFSWVLGDPFIREYCNIHDMGNEQIGFAKSLQGVR</sequence>
<evidence type="ECO:0000313" key="4">
    <source>
        <dbReference type="Proteomes" id="UP000270094"/>
    </source>
</evidence>
<dbReference type="PROSITE" id="PS51767">
    <property type="entry name" value="PEPTIDASE_A1"/>
    <property type="match status" value="1"/>
</dbReference>
<dbReference type="PANTHER" id="PTHR47966">
    <property type="entry name" value="BETA-SITE APP-CLEAVING ENZYME, ISOFORM A-RELATED"/>
    <property type="match status" value="1"/>
</dbReference>
<dbReference type="GO" id="GO:0005764">
    <property type="term" value="C:lysosome"/>
    <property type="evidence" value="ECO:0007669"/>
    <property type="project" value="TreeGrafter"/>
</dbReference>
<evidence type="ECO:0000313" key="3">
    <source>
        <dbReference type="EMBL" id="VDM66630.1"/>
    </source>
</evidence>
<keyword evidence="4" id="KW-1185">Reference proteome</keyword>
<feature type="non-terminal residue" evidence="3">
    <location>
        <position position="1"/>
    </location>
</feature>
<comment type="similarity">
    <text evidence="1">Belongs to the peptidase A1 family.</text>
</comment>
<dbReference type="InterPro" id="IPR001461">
    <property type="entry name" value="Aspartic_peptidase_A1"/>
</dbReference>
<evidence type="ECO:0000259" key="2">
    <source>
        <dbReference type="PROSITE" id="PS51767"/>
    </source>
</evidence>
<dbReference type="InterPro" id="IPR033121">
    <property type="entry name" value="PEPTIDASE_A1"/>
</dbReference>
<dbReference type="SUPFAM" id="SSF50630">
    <property type="entry name" value="Acid proteases"/>
    <property type="match status" value="1"/>
</dbReference>
<accession>A0A3P7I1X0</accession>
<dbReference type="GO" id="GO:0004190">
    <property type="term" value="F:aspartic-type endopeptidase activity"/>
    <property type="evidence" value="ECO:0007669"/>
    <property type="project" value="InterPro"/>
</dbReference>
<dbReference type="Gene3D" id="2.40.70.10">
    <property type="entry name" value="Acid Proteases"/>
    <property type="match status" value="1"/>
</dbReference>
<dbReference type="EMBL" id="UYYB01003339">
    <property type="protein sequence ID" value="VDM66630.1"/>
    <property type="molecule type" value="Genomic_DNA"/>
</dbReference>
<name>A0A3P7I1X0_STRVU</name>
<evidence type="ECO:0000256" key="1">
    <source>
        <dbReference type="ARBA" id="ARBA00007447"/>
    </source>
</evidence>
<dbReference type="GO" id="GO:0006508">
    <property type="term" value="P:proteolysis"/>
    <property type="evidence" value="ECO:0007669"/>
    <property type="project" value="InterPro"/>
</dbReference>
<proteinExistence type="inferred from homology"/>
<dbReference type="InterPro" id="IPR021109">
    <property type="entry name" value="Peptidase_aspartic_dom_sf"/>
</dbReference>
<dbReference type="OrthoDB" id="5794195at2759"/>
<feature type="domain" description="Peptidase A1" evidence="2">
    <location>
        <begin position="1"/>
        <end position="83"/>
    </location>
</feature>